<feature type="region of interest" description="Disordered" evidence="1">
    <location>
        <begin position="226"/>
        <end position="260"/>
    </location>
</feature>
<feature type="compositionally biased region" description="Acidic residues" evidence="1">
    <location>
        <begin position="68"/>
        <end position="78"/>
    </location>
</feature>
<evidence type="ECO:0000259" key="2">
    <source>
        <dbReference type="PROSITE" id="PS50897"/>
    </source>
</evidence>
<feature type="compositionally biased region" description="Low complexity" evidence="1">
    <location>
        <begin position="155"/>
        <end position="166"/>
    </location>
</feature>
<dbReference type="InterPro" id="IPR006595">
    <property type="entry name" value="CTLH_C"/>
</dbReference>
<feature type="region of interest" description="Disordered" evidence="1">
    <location>
        <begin position="152"/>
        <end position="174"/>
    </location>
</feature>
<dbReference type="SMART" id="SM00757">
    <property type="entry name" value="CRA"/>
    <property type="match status" value="1"/>
</dbReference>
<dbReference type="EMBL" id="CP144102">
    <property type="protein sequence ID" value="WWC89256.1"/>
    <property type="molecule type" value="Genomic_DNA"/>
</dbReference>
<dbReference type="InterPro" id="IPR050618">
    <property type="entry name" value="Ubq-SigPath_Reg"/>
</dbReference>
<gene>
    <name evidence="3" type="ORF">L201_004177</name>
</gene>
<dbReference type="AlphaFoldDB" id="A0AAX4JVI1"/>
<evidence type="ECO:0000313" key="4">
    <source>
        <dbReference type="Proteomes" id="UP001355207"/>
    </source>
</evidence>
<feature type="compositionally biased region" description="Polar residues" evidence="1">
    <location>
        <begin position="370"/>
        <end position="383"/>
    </location>
</feature>
<dbReference type="PROSITE" id="PS50897">
    <property type="entry name" value="CTLH"/>
    <property type="match status" value="1"/>
</dbReference>
<dbReference type="SMART" id="SM00668">
    <property type="entry name" value="CTLH"/>
    <property type="match status" value="1"/>
</dbReference>
<evidence type="ECO:0000313" key="3">
    <source>
        <dbReference type="EMBL" id="WWC89256.1"/>
    </source>
</evidence>
<dbReference type="PANTHER" id="PTHR12864">
    <property type="entry name" value="RAN BINDING PROTEIN 9-RELATED"/>
    <property type="match status" value="1"/>
</dbReference>
<keyword evidence="4" id="KW-1185">Reference proteome</keyword>
<dbReference type="Pfam" id="PF10607">
    <property type="entry name" value="CTLH"/>
    <property type="match status" value="1"/>
</dbReference>
<organism evidence="3 4">
    <name type="scientific">Kwoniella dendrophila CBS 6074</name>
    <dbReference type="NCBI Taxonomy" id="1295534"/>
    <lineage>
        <taxon>Eukaryota</taxon>
        <taxon>Fungi</taxon>
        <taxon>Dikarya</taxon>
        <taxon>Basidiomycota</taxon>
        <taxon>Agaricomycotina</taxon>
        <taxon>Tremellomycetes</taxon>
        <taxon>Tremellales</taxon>
        <taxon>Cryptococcaceae</taxon>
        <taxon>Kwoniella</taxon>
    </lineage>
</organism>
<feature type="domain" description="CTLH" evidence="2">
    <location>
        <begin position="121"/>
        <end position="223"/>
    </location>
</feature>
<dbReference type="GeneID" id="91094847"/>
<protein>
    <recommendedName>
        <fullName evidence="2">CTLH domain-containing protein</fullName>
    </recommendedName>
</protein>
<dbReference type="InterPro" id="IPR024964">
    <property type="entry name" value="CTLH/CRA"/>
</dbReference>
<accession>A0AAX4JVI1</accession>
<dbReference type="Proteomes" id="UP001355207">
    <property type="component" value="Chromosome 5"/>
</dbReference>
<evidence type="ECO:0000256" key="1">
    <source>
        <dbReference type="SAM" id="MobiDB-lite"/>
    </source>
</evidence>
<name>A0AAX4JVI1_9TREE</name>
<dbReference type="RefSeq" id="XP_066076019.1">
    <property type="nucleotide sequence ID" value="XM_066219922.1"/>
</dbReference>
<proteinExistence type="predicted"/>
<feature type="region of interest" description="Disordered" evidence="1">
    <location>
        <begin position="368"/>
        <end position="391"/>
    </location>
</feature>
<feature type="region of interest" description="Disordered" evidence="1">
    <location>
        <begin position="41"/>
        <end position="95"/>
    </location>
</feature>
<sequence length="414" mass="45021">MNGSSSSSSTSNMSSLHDVIMNYVETSGYASTARILCKTKSKQNNNADTEETNTNTNGDGNGNRETDNDMEVDDDDGTDETKNSEDGGMKSNKEGIISIKKAGKLPIGKKAIDFDEVDLENIEKRRTILDHILNGSISKSVELLNEHFPAVLNDSSESSSSSSSSSITNGNSSIPYYRYNTSTNTTTNHSIPVLYKSTEPSHVKLNLQIQQFIEYFRQLNPSSSTSTFDSNSNGLDSSSSPSSSIGSLSGSTSSITTNGNNSNSSNGNLINALSAAQGLHSEAKKLPAEIRAIYLQEIKDVGALFAYTNPEQSILKGFLDQNRRIKLSEMINSAILKSQNKSTESALETFARRTTVLYKIMNNHGIDSKPSLTTNKTTSNGNNDDGKGGEHLAEYWKQSNGRPFNLHEFVHSSW</sequence>
<dbReference type="InterPro" id="IPR013144">
    <property type="entry name" value="CRA_dom"/>
</dbReference>
<feature type="compositionally biased region" description="Basic and acidic residues" evidence="1">
    <location>
        <begin position="79"/>
        <end position="93"/>
    </location>
</feature>
<feature type="compositionally biased region" description="Low complexity" evidence="1">
    <location>
        <begin position="44"/>
        <end position="58"/>
    </location>
</feature>
<reference evidence="3 4" key="1">
    <citation type="submission" date="2024-01" db="EMBL/GenBank/DDBJ databases">
        <title>Comparative genomics of Cryptococcus and Kwoniella reveals pathogenesis evolution and contrasting modes of karyotype evolution via chromosome fusion or intercentromeric recombination.</title>
        <authorList>
            <person name="Coelho M.A."/>
            <person name="David-Palma M."/>
            <person name="Shea T."/>
            <person name="Bowers K."/>
            <person name="McGinley-Smith S."/>
            <person name="Mohammad A.W."/>
            <person name="Gnirke A."/>
            <person name="Yurkov A.M."/>
            <person name="Nowrousian M."/>
            <person name="Sun S."/>
            <person name="Cuomo C.A."/>
            <person name="Heitman J."/>
        </authorList>
    </citation>
    <scope>NUCLEOTIDE SEQUENCE [LARGE SCALE GENOMIC DNA]</scope>
    <source>
        <strain evidence="3 4">CBS 6074</strain>
    </source>
</reference>